<dbReference type="Proteomes" id="UP000326509">
    <property type="component" value="Unassembled WGS sequence"/>
</dbReference>
<keyword evidence="4 9" id="KW-0489">Methyltransferase</keyword>
<dbReference type="InterPro" id="IPR036631">
    <property type="entry name" value="MGMT_N_sf"/>
</dbReference>
<dbReference type="PROSITE" id="PS00374">
    <property type="entry name" value="MGMT"/>
    <property type="match status" value="1"/>
</dbReference>
<evidence type="ECO:0000256" key="5">
    <source>
        <dbReference type="ARBA" id="ARBA00022679"/>
    </source>
</evidence>
<dbReference type="InterPro" id="IPR008332">
    <property type="entry name" value="MethylG_MeTrfase_N"/>
</dbReference>
<dbReference type="GO" id="GO:0032259">
    <property type="term" value="P:methylation"/>
    <property type="evidence" value="ECO:0007669"/>
    <property type="project" value="UniProtKB-KW"/>
</dbReference>
<dbReference type="InterPro" id="IPR036388">
    <property type="entry name" value="WH-like_DNA-bd_sf"/>
</dbReference>
<organism evidence="12 13">
    <name type="scientific">Patiriisocius marinus</name>
    <dbReference type="NCBI Taxonomy" id="1397112"/>
    <lineage>
        <taxon>Bacteria</taxon>
        <taxon>Pseudomonadati</taxon>
        <taxon>Bacteroidota</taxon>
        <taxon>Flavobacteriia</taxon>
        <taxon>Flavobacteriales</taxon>
        <taxon>Flavobacteriaceae</taxon>
        <taxon>Patiriisocius</taxon>
    </lineage>
</organism>
<dbReference type="GO" id="GO:0006307">
    <property type="term" value="P:DNA alkylation repair"/>
    <property type="evidence" value="ECO:0007669"/>
    <property type="project" value="UniProtKB-UniRule"/>
</dbReference>
<evidence type="ECO:0000256" key="4">
    <source>
        <dbReference type="ARBA" id="ARBA00022603"/>
    </source>
</evidence>
<gene>
    <name evidence="12" type="primary">ogt1</name>
    <name evidence="12" type="ORF">ULMA_07970</name>
</gene>
<evidence type="ECO:0000256" key="8">
    <source>
        <dbReference type="ARBA" id="ARBA00049348"/>
    </source>
</evidence>
<evidence type="ECO:0000313" key="12">
    <source>
        <dbReference type="EMBL" id="GER58689.1"/>
    </source>
</evidence>
<dbReference type="RefSeq" id="WP_151672751.1">
    <property type="nucleotide sequence ID" value="NZ_BKCG01000001.1"/>
</dbReference>
<evidence type="ECO:0000259" key="10">
    <source>
        <dbReference type="Pfam" id="PF01035"/>
    </source>
</evidence>
<keyword evidence="6 9" id="KW-0227">DNA damage</keyword>
<dbReference type="PANTHER" id="PTHR10815">
    <property type="entry name" value="METHYLATED-DNA--PROTEIN-CYSTEINE METHYLTRANSFERASE"/>
    <property type="match status" value="1"/>
</dbReference>
<evidence type="ECO:0000256" key="1">
    <source>
        <dbReference type="ARBA" id="ARBA00001286"/>
    </source>
</evidence>
<keyword evidence="7 9" id="KW-0234">DNA repair</keyword>
<dbReference type="Pfam" id="PF01035">
    <property type="entry name" value="DNA_binding_1"/>
    <property type="match status" value="1"/>
</dbReference>
<dbReference type="InterPro" id="IPR014048">
    <property type="entry name" value="MethylDNA_cys_MeTrfase_DNA-bd"/>
</dbReference>
<evidence type="ECO:0000256" key="7">
    <source>
        <dbReference type="ARBA" id="ARBA00023204"/>
    </source>
</evidence>
<feature type="domain" description="Methylated-DNA-[protein]-cysteine S-methyltransferase DNA binding" evidence="10">
    <location>
        <begin position="71"/>
        <end position="150"/>
    </location>
</feature>
<dbReference type="HAMAP" id="MF_00772">
    <property type="entry name" value="OGT"/>
    <property type="match status" value="1"/>
</dbReference>
<dbReference type="NCBIfam" id="TIGR00589">
    <property type="entry name" value="ogt"/>
    <property type="match status" value="1"/>
</dbReference>
<feature type="active site" description="Nucleophile; methyl group acceptor" evidence="9">
    <location>
        <position position="122"/>
    </location>
</feature>
<dbReference type="AlphaFoldDB" id="A0A5J4IMY0"/>
<comment type="similarity">
    <text evidence="2 9">Belongs to the MGMT family.</text>
</comment>
<comment type="subcellular location">
    <subcellularLocation>
        <location evidence="9">Cytoplasm</location>
    </subcellularLocation>
</comment>
<comment type="catalytic activity">
    <reaction evidence="1 9">
        <text>a 4-O-methyl-thymidine in DNA + L-cysteinyl-[protein] = a thymidine in DNA + S-methyl-L-cysteinyl-[protein]</text>
        <dbReference type="Rhea" id="RHEA:53428"/>
        <dbReference type="Rhea" id="RHEA-COMP:10131"/>
        <dbReference type="Rhea" id="RHEA-COMP:10132"/>
        <dbReference type="Rhea" id="RHEA-COMP:13555"/>
        <dbReference type="Rhea" id="RHEA-COMP:13556"/>
        <dbReference type="ChEBI" id="CHEBI:29950"/>
        <dbReference type="ChEBI" id="CHEBI:82612"/>
        <dbReference type="ChEBI" id="CHEBI:137386"/>
        <dbReference type="ChEBI" id="CHEBI:137387"/>
        <dbReference type="EC" id="2.1.1.63"/>
    </reaction>
</comment>
<accession>A0A5J4IMY0</accession>
<comment type="miscellaneous">
    <text evidence="9">This enzyme catalyzes only one turnover and therefore is not strictly catalytic. According to one definition, an enzyme is a biocatalyst that acts repeatedly and over many reaction cycles.</text>
</comment>
<dbReference type="PANTHER" id="PTHR10815:SF5">
    <property type="entry name" value="METHYLATED-DNA--PROTEIN-CYSTEINE METHYLTRANSFERASE"/>
    <property type="match status" value="1"/>
</dbReference>
<evidence type="ECO:0000313" key="13">
    <source>
        <dbReference type="Proteomes" id="UP000326509"/>
    </source>
</evidence>
<dbReference type="SUPFAM" id="SSF53155">
    <property type="entry name" value="Methylated DNA-protein cysteine methyltransferase domain"/>
    <property type="match status" value="1"/>
</dbReference>
<dbReference type="OrthoDB" id="9802228at2"/>
<comment type="caution">
    <text evidence="12">The sequence shown here is derived from an EMBL/GenBank/DDBJ whole genome shotgun (WGS) entry which is preliminary data.</text>
</comment>
<proteinExistence type="inferred from homology"/>
<dbReference type="Gene3D" id="1.10.10.10">
    <property type="entry name" value="Winged helix-like DNA-binding domain superfamily/Winged helix DNA-binding domain"/>
    <property type="match status" value="1"/>
</dbReference>
<evidence type="ECO:0000256" key="6">
    <source>
        <dbReference type="ARBA" id="ARBA00022763"/>
    </source>
</evidence>
<dbReference type="Gene3D" id="3.30.160.70">
    <property type="entry name" value="Methylated DNA-protein cysteine methyltransferase domain"/>
    <property type="match status" value="1"/>
</dbReference>
<dbReference type="EC" id="2.1.1.63" evidence="9"/>
<dbReference type="InterPro" id="IPR001497">
    <property type="entry name" value="MethylDNA_cys_MeTrfase_AS"/>
</dbReference>
<reference evidence="12 13" key="1">
    <citation type="submission" date="2019-08" db="EMBL/GenBank/DDBJ databases">
        <title>Draft genome sequence of Ulvibacter marinus type strain NBRC 109484.</title>
        <authorList>
            <person name="Kawano K."/>
            <person name="Ushijima N."/>
            <person name="Kihara M."/>
            <person name="Itoh H."/>
        </authorList>
    </citation>
    <scope>NUCLEOTIDE SEQUENCE [LARGE SCALE GENOMIC DNA]</scope>
    <source>
        <strain evidence="12 13">NBRC 109484</strain>
    </source>
</reference>
<dbReference type="EMBL" id="BKCG01000001">
    <property type="protein sequence ID" value="GER58689.1"/>
    <property type="molecule type" value="Genomic_DNA"/>
</dbReference>
<evidence type="ECO:0000256" key="3">
    <source>
        <dbReference type="ARBA" id="ARBA00022490"/>
    </source>
</evidence>
<name>A0A5J4IMY0_9FLAO</name>
<dbReference type="SUPFAM" id="SSF46767">
    <property type="entry name" value="Methylated DNA-protein cysteine methyltransferase, C-terminal domain"/>
    <property type="match status" value="1"/>
</dbReference>
<sequence length="158" mass="17678">MDCYFLQTEIGILEIKGNDEGLFSVLFAIDSPQNISDIIPDSLKQTVRQLQEYFDGKRESFELKLNPQGTDFQKKVWQHLRSIDFGKTKSYQQMAYELGDPKVIRAAASANGKNPISIIIPCHRVIGSDGSLTGYAGGLHRKKWLLALESPVTQGSLF</sequence>
<dbReference type="GO" id="GO:0003908">
    <property type="term" value="F:methylated-DNA-[protein]-cysteine S-methyltransferase activity"/>
    <property type="evidence" value="ECO:0007669"/>
    <property type="project" value="UniProtKB-UniRule"/>
</dbReference>
<comment type="function">
    <text evidence="9">Involved in the cellular defense against the biological effects of O6-methylguanine (O6-MeG) and O4-methylthymine (O4-MeT) in DNA. Repairs the methylated nucleobase in DNA by stoichiometrically transferring the methyl group to a cysteine residue in the enzyme. This is a suicide reaction: the enzyme is irreversibly inactivated.</text>
</comment>
<feature type="domain" description="Methylguanine DNA methyltransferase ribonuclease-like" evidence="11">
    <location>
        <begin position="5"/>
        <end position="66"/>
    </location>
</feature>
<evidence type="ECO:0000259" key="11">
    <source>
        <dbReference type="Pfam" id="PF02870"/>
    </source>
</evidence>
<protein>
    <recommendedName>
        <fullName evidence="9">Methylated-DNA--protein-cysteine methyltransferase</fullName>
        <ecNumber evidence="9">2.1.1.63</ecNumber>
    </recommendedName>
    <alternativeName>
        <fullName evidence="9">6-O-methylguanine-DNA methyltransferase</fullName>
        <shortName evidence="9">MGMT</shortName>
    </alternativeName>
    <alternativeName>
        <fullName evidence="9">O-6-methylguanine-DNA-alkyltransferase</fullName>
    </alternativeName>
</protein>
<dbReference type="InterPro" id="IPR036217">
    <property type="entry name" value="MethylDNA_cys_MeTrfase_DNAb"/>
</dbReference>
<keyword evidence="5 9" id="KW-0808">Transferase</keyword>
<dbReference type="InterPro" id="IPR023546">
    <property type="entry name" value="MGMT"/>
</dbReference>
<dbReference type="FunFam" id="1.10.10.10:FF:000214">
    <property type="entry name" value="Methylated-DNA--protein-cysteine methyltransferase"/>
    <property type="match status" value="1"/>
</dbReference>
<dbReference type="Pfam" id="PF02870">
    <property type="entry name" value="Methyltransf_1N"/>
    <property type="match status" value="1"/>
</dbReference>
<dbReference type="CDD" id="cd06445">
    <property type="entry name" value="ATase"/>
    <property type="match status" value="1"/>
</dbReference>
<keyword evidence="13" id="KW-1185">Reference proteome</keyword>
<comment type="catalytic activity">
    <reaction evidence="8 9">
        <text>a 6-O-methyl-2'-deoxyguanosine in DNA + L-cysteinyl-[protein] = S-methyl-L-cysteinyl-[protein] + a 2'-deoxyguanosine in DNA</text>
        <dbReference type="Rhea" id="RHEA:24000"/>
        <dbReference type="Rhea" id="RHEA-COMP:10131"/>
        <dbReference type="Rhea" id="RHEA-COMP:10132"/>
        <dbReference type="Rhea" id="RHEA-COMP:11367"/>
        <dbReference type="Rhea" id="RHEA-COMP:11368"/>
        <dbReference type="ChEBI" id="CHEBI:29950"/>
        <dbReference type="ChEBI" id="CHEBI:82612"/>
        <dbReference type="ChEBI" id="CHEBI:85445"/>
        <dbReference type="ChEBI" id="CHEBI:85448"/>
        <dbReference type="EC" id="2.1.1.63"/>
    </reaction>
</comment>
<dbReference type="GO" id="GO:0005737">
    <property type="term" value="C:cytoplasm"/>
    <property type="evidence" value="ECO:0007669"/>
    <property type="project" value="UniProtKB-SubCell"/>
</dbReference>
<evidence type="ECO:0000256" key="2">
    <source>
        <dbReference type="ARBA" id="ARBA00008711"/>
    </source>
</evidence>
<keyword evidence="3 9" id="KW-0963">Cytoplasm</keyword>
<evidence type="ECO:0000256" key="9">
    <source>
        <dbReference type="HAMAP-Rule" id="MF_00772"/>
    </source>
</evidence>